<feature type="coiled-coil region" evidence="1">
    <location>
        <begin position="435"/>
        <end position="506"/>
    </location>
</feature>
<evidence type="ECO:0000313" key="3">
    <source>
        <dbReference type="Ensembl" id="ENSSLDP00000008685.1"/>
    </source>
</evidence>
<accession>A0A3B4WXM8</accession>
<evidence type="ECO:0000256" key="1">
    <source>
        <dbReference type="SAM" id="Coils"/>
    </source>
</evidence>
<dbReference type="GO" id="GO:0048487">
    <property type="term" value="F:beta-tubulin binding"/>
    <property type="evidence" value="ECO:0007669"/>
    <property type="project" value="InterPro"/>
</dbReference>
<keyword evidence="1" id="KW-0175">Coiled coil</keyword>
<feature type="coiled-coil region" evidence="1">
    <location>
        <begin position="277"/>
        <end position="341"/>
    </location>
</feature>
<protein>
    <submittedName>
        <fullName evidence="3">Intraflagellar transport 74</fullName>
    </submittedName>
</protein>
<dbReference type="GO" id="GO:0035735">
    <property type="term" value="P:intraciliary transport involved in cilium assembly"/>
    <property type="evidence" value="ECO:0007669"/>
    <property type="project" value="TreeGrafter"/>
</dbReference>
<organism evidence="3 4">
    <name type="scientific">Seriola lalandi dorsalis</name>
    <dbReference type="NCBI Taxonomy" id="1841481"/>
    <lineage>
        <taxon>Eukaryota</taxon>
        <taxon>Metazoa</taxon>
        <taxon>Chordata</taxon>
        <taxon>Craniata</taxon>
        <taxon>Vertebrata</taxon>
        <taxon>Euteleostomi</taxon>
        <taxon>Actinopterygii</taxon>
        <taxon>Neopterygii</taxon>
        <taxon>Teleostei</taxon>
        <taxon>Neoteleostei</taxon>
        <taxon>Acanthomorphata</taxon>
        <taxon>Carangaria</taxon>
        <taxon>Carangiformes</taxon>
        <taxon>Carangidae</taxon>
        <taxon>Seriola</taxon>
    </lineage>
</organism>
<feature type="region of interest" description="Disordered" evidence="2">
    <location>
        <begin position="241"/>
        <end position="264"/>
    </location>
</feature>
<dbReference type="Ensembl" id="ENSSLDT00000008974.1">
    <property type="protein sequence ID" value="ENSSLDP00000008685.1"/>
    <property type="gene ID" value="ENSSLDG00000006785.1"/>
</dbReference>
<sequence length="534" mass="61803">MVPGTSGHPGMRGGIPVATPGVLSAQIKVTDRPVTQQGLSGMKTGMKGPQRQILDKSYYLGLLSKITELTTETSKLHKEIDNYNQENSVYLSYEKAEGLAAEIKDLQGQLADHNMLVDKLNTNTEMEEMINDYNIVKAQNDSEAESIDSVFTERRREEAIRAVEEEIRRERLVADEVVQSMPAAKQEKYFTMATANEELLQELTVLQEELDILITRKEELAHSQIKQEVVRLHETLSALESKRDTMEAEHRSLGSPQEQREFQVKEDNQEIASMERLTEIRERTRQITEEIRQLEQDSEEAQECQQKYKELRRKEEEIDFLESFEESRAQEQEKMTQSQENIVSLLEHCSRNMLRLRQVDTVTASELRNMQEVLVSKETEVVQSESTARGLTTSQRLQQDLEKVQQLEGKITGELSTLKERVSTMESELHTYRDLDTLRHTAEEKKKLVQRLQEDRVSLTQRRDSFKELLQEMNQKYQALKIKLQENETHAQLANLERKWQHLEQNNFVMKEIASKSQESDYASVAKNVSQQVT</sequence>
<feature type="coiled-coil region" evidence="1">
    <location>
        <begin position="66"/>
        <end position="123"/>
    </location>
</feature>
<dbReference type="GeneTree" id="ENSGT00390000007109"/>
<dbReference type="InterPro" id="IPR029602">
    <property type="entry name" value="IFT74"/>
</dbReference>
<dbReference type="Proteomes" id="UP000261360">
    <property type="component" value="Unplaced"/>
</dbReference>
<dbReference type="PANTHER" id="PTHR31432">
    <property type="entry name" value="INTRAFLAGELLAR TRANSPORT PROTEIN 74 HOMOLOG"/>
    <property type="match status" value="1"/>
</dbReference>
<name>A0A3B4WXM8_SERLL</name>
<proteinExistence type="predicted"/>
<evidence type="ECO:0000256" key="2">
    <source>
        <dbReference type="SAM" id="MobiDB-lite"/>
    </source>
</evidence>
<dbReference type="GO" id="GO:0030992">
    <property type="term" value="C:intraciliary transport particle B"/>
    <property type="evidence" value="ECO:0007669"/>
    <property type="project" value="InterPro"/>
</dbReference>
<dbReference type="PANTHER" id="PTHR31432:SF0">
    <property type="entry name" value="INTRAFLAGELLAR TRANSPORT PROTEIN 74 HOMOLOG"/>
    <property type="match status" value="1"/>
</dbReference>
<evidence type="ECO:0000313" key="4">
    <source>
        <dbReference type="Proteomes" id="UP000261360"/>
    </source>
</evidence>
<reference evidence="3" key="2">
    <citation type="submission" date="2025-09" db="UniProtKB">
        <authorList>
            <consortium name="Ensembl"/>
        </authorList>
    </citation>
    <scope>IDENTIFICATION</scope>
</reference>
<dbReference type="GO" id="GO:0005929">
    <property type="term" value="C:cilium"/>
    <property type="evidence" value="ECO:0007669"/>
    <property type="project" value="TreeGrafter"/>
</dbReference>
<keyword evidence="4" id="KW-1185">Reference proteome</keyword>
<reference evidence="3" key="1">
    <citation type="submission" date="2025-08" db="UniProtKB">
        <authorList>
            <consortium name="Ensembl"/>
        </authorList>
    </citation>
    <scope>IDENTIFICATION</scope>
</reference>
<dbReference type="AlphaFoldDB" id="A0A3B4WXM8"/>